<feature type="compositionally biased region" description="Basic and acidic residues" evidence="3">
    <location>
        <begin position="217"/>
        <end position="228"/>
    </location>
</feature>
<dbReference type="RefSeq" id="WP_133880964.1">
    <property type="nucleotide sequence ID" value="NZ_MWIN01000001.1"/>
</dbReference>
<dbReference type="PANTHER" id="PTHR42943">
    <property type="entry name" value="GLUTATHIONE S-TRANSFERASE KAPPA"/>
    <property type="match status" value="1"/>
</dbReference>
<dbReference type="Pfam" id="PF01323">
    <property type="entry name" value="DSBA"/>
    <property type="match status" value="1"/>
</dbReference>
<proteinExistence type="inferred from homology"/>
<name>A0A4S3KAM8_9GAMM</name>
<dbReference type="GO" id="GO:0018845">
    <property type="term" value="F:2-hydroxychromene-2-carboxylate isomerase activity"/>
    <property type="evidence" value="ECO:0007669"/>
    <property type="project" value="UniProtKB-UniRule"/>
</dbReference>
<dbReference type="EMBL" id="SOBT01000008">
    <property type="protein sequence ID" value="TDU32471.1"/>
    <property type="molecule type" value="Genomic_DNA"/>
</dbReference>
<evidence type="ECO:0000256" key="1">
    <source>
        <dbReference type="PIRNR" id="PIRNR006386"/>
    </source>
</evidence>
<dbReference type="GO" id="GO:0006749">
    <property type="term" value="P:glutathione metabolic process"/>
    <property type="evidence" value="ECO:0007669"/>
    <property type="project" value="TreeGrafter"/>
</dbReference>
<dbReference type="InterPro" id="IPR036249">
    <property type="entry name" value="Thioredoxin-like_sf"/>
</dbReference>
<comment type="similarity">
    <text evidence="1">Belongs to the GST superfamily. NadH family.</text>
</comment>
<feature type="domain" description="DSBA-like thioredoxin" evidence="4">
    <location>
        <begin position="2"/>
        <end position="188"/>
    </location>
</feature>
<accession>A0A4S3KAM8</accession>
<dbReference type="Proteomes" id="UP000295341">
    <property type="component" value="Unassembled WGS sequence"/>
</dbReference>
<comment type="caution">
    <text evidence="5">The sequence shown here is derived from an EMBL/GenBank/DDBJ whole genome shotgun (WGS) entry which is preliminary data.</text>
</comment>
<dbReference type="InterPro" id="IPR051924">
    <property type="entry name" value="GST_Kappa/NadH"/>
</dbReference>
<dbReference type="AlphaFoldDB" id="A0A4S3KAM8"/>
<sequence>MTVDFWFEFASTHSYPAAMRVEDVAARHGVSARWRPFLLGPIFKELGWNDSPFNLQPAKGRYMWRDLERLCASLQIPFTRPTTFPRNGLLAARIACHFSAEPWLPAFVRAVYRANFAEDRDIALRGTLERCLETANQDPAPILPRIDDPAAKDALRAQTEEAIGLGVFGAPFFVVDGRELFWGNDRLEDAIAWGVAAARPAARTSGGSSQPRTSRVLPREHGIPPRGC</sequence>
<dbReference type="InterPro" id="IPR001853">
    <property type="entry name" value="DSBA-like_thioredoxin_dom"/>
</dbReference>
<evidence type="ECO:0000259" key="4">
    <source>
        <dbReference type="Pfam" id="PF01323"/>
    </source>
</evidence>
<dbReference type="PIRSF" id="PIRSF006386">
    <property type="entry name" value="HCCAis_GSTk"/>
    <property type="match status" value="1"/>
</dbReference>
<evidence type="ECO:0000256" key="2">
    <source>
        <dbReference type="PIRSR" id="PIRSR006386-1"/>
    </source>
</evidence>
<dbReference type="EC" id="5.99.1.4" evidence="1"/>
<dbReference type="CDD" id="cd03022">
    <property type="entry name" value="DsbA_HCCA_Iso"/>
    <property type="match status" value="1"/>
</dbReference>
<dbReference type="Gene3D" id="3.40.30.10">
    <property type="entry name" value="Glutaredoxin"/>
    <property type="match status" value="1"/>
</dbReference>
<gene>
    <name evidence="5" type="ORF">DFR24_1868</name>
</gene>
<organism evidence="5 6">
    <name type="scientific">Panacagrimonas perspica</name>
    <dbReference type="NCBI Taxonomy" id="381431"/>
    <lineage>
        <taxon>Bacteria</taxon>
        <taxon>Pseudomonadati</taxon>
        <taxon>Pseudomonadota</taxon>
        <taxon>Gammaproteobacteria</taxon>
        <taxon>Nevskiales</taxon>
        <taxon>Nevskiaceae</taxon>
        <taxon>Panacagrimonas</taxon>
    </lineage>
</organism>
<reference evidence="5 6" key="1">
    <citation type="submission" date="2019-03" db="EMBL/GenBank/DDBJ databases">
        <title>Genomic Encyclopedia of Type Strains, Phase IV (KMG-IV): sequencing the most valuable type-strain genomes for metagenomic binning, comparative biology and taxonomic classification.</title>
        <authorList>
            <person name="Goeker M."/>
        </authorList>
    </citation>
    <scope>NUCLEOTIDE SEQUENCE [LARGE SCALE GENOMIC DNA]</scope>
    <source>
        <strain evidence="5 6">DSM 26377</strain>
    </source>
</reference>
<comment type="catalytic activity">
    <reaction evidence="1">
        <text>2-hydroxychromene-2-carboxylate = (3E)-4-(2-hydroxyphenyl)-2-oxobut-3-enoate</text>
        <dbReference type="Rhea" id="RHEA:27401"/>
        <dbReference type="ChEBI" id="CHEBI:59350"/>
        <dbReference type="ChEBI" id="CHEBI:59353"/>
        <dbReference type="EC" id="5.99.1.4"/>
    </reaction>
</comment>
<feature type="region of interest" description="Disordered" evidence="3">
    <location>
        <begin position="202"/>
        <end position="228"/>
    </location>
</feature>
<feature type="active site" description="Nucleophile" evidence="2">
    <location>
        <position position="11"/>
    </location>
</feature>
<evidence type="ECO:0000313" key="6">
    <source>
        <dbReference type="Proteomes" id="UP000295341"/>
    </source>
</evidence>
<dbReference type="GO" id="GO:1901170">
    <property type="term" value="P:naphthalene catabolic process"/>
    <property type="evidence" value="ECO:0007669"/>
    <property type="project" value="InterPro"/>
</dbReference>
<protein>
    <recommendedName>
        <fullName evidence="1">2-hydroxychromene-2-carboxylate isomerase</fullName>
        <ecNumber evidence="1">5.99.1.4</ecNumber>
    </recommendedName>
</protein>
<evidence type="ECO:0000256" key="3">
    <source>
        <dbReference type="SAM" id="MobiDB-lite"/>
    </source>
</evidence>
<dbReference type="InterPro" id="IPR044087">
    <property type="entry name" value="NahD-like"/>
</dbReference>
<dbReference type="OrthoDB" id="5244108at2"/>
<evidence type="ECO:0000313" key="5">
    <source>
        <dbReference type="EMBL" id="TDU32471.1"/>
    </source>
</evidence>
<dbReference type="GO" id="GO:0004364">
    <property type="term" value="F:glutathione transferase activity"/>
    <property type="evidence" value="ECO:0007669"/>
    <property type="project" value="TreeGrafter"/>
</dbReference>
<dbReference type="PANTHER" id="PTHR42943:SF2">
    <property type="entry name" value="GLUTATHIONE S-TRANSFERASE KAPPA 1"/>
    <property type="match status" value="1"/>
</dbReference>
<keyword evidence="6" id="KW-1185">Reference proteome</keyword>
<dbReference type="GO" id="GO:0004602">
    <property type="term" value="F:glutathione peroxidase activity"/>
    <property type="evidence" value="ECO:0007669"/>
    <property type="project" value="TreeGrafter"/>
</dbReference>
<dbReference type="SUPFAM" id="SSF52833">
    <property type="entry name" value="Thioredoxin-like"/>
    <property type="match status" value="1"/>
</dbReference>
<dbReference type="InterPro" id="IPR014440">
    <property type="entry name" value="HCCAis_GSTk"/>
</dbReference>
<keyword evidence="1 5" id="KW-0413">Isomerase</keyword>